<name>A0ABR2PQT9_9ROSI</name>
<dbReference type="PANTHER" id="PTHR46758">
    <property type="entry name" value="MYND DOMAIN-CONTAINING"/>
    <property type="match status" value="1"/>
</dbReference>
<dbReference type="InterPro" id="IPR044508">
    <property type="entry name" value="At5g50450/At1g67340-like"/>
</dbReference>
<evidence type="ECO:0000313" key="1">
    <source>
        <dbReference type="EMBL" id="KAK8990822.1"/>
    </source>
</evidence>
<reference evidence="1 2" key="1">
    <citation type="journal article" date="2024" name="G3 (Bethesda)">
        <title>Genome assembly of Hibiscus sabdariffa L. provides insights into metabolisms of medicinal natural products.</title>
        <authorList>
            <person name="Kim T."/>
        </authorList>
    </citation>
    <scope>NUCLEOTIDE SEQUENCE [LARGE SCALE GENOMIC DNA]</scope>
    <source>
        <strain evidence="1">TK-2024</strain>
        <tissue evidence="1">Old leaves</tissue>
    </source>
</reference>
<dbReference type="PANTHER" id="PTHR46758:SF2">
    <property type="entry name" value="OJ1485_B09.11 PROTEIN"/>
    <property type="match status" value="1"/>
</dbReference>
<sequence>MADNVEAYYILVNKSHALVAYSLTIIKFNGSGGSKADQNARAGIELCKRAASLGHWDAIIELAFFCTTLSACTQT</sequence>
<proteinExistence type="predicted"/>
<dbReference type="Proteomes" id="UP001396334">
    <property type="component" value="Unassembled WGS sequence"/>
</dbReference>
<organism evidence="1 2">
    <name type="scientific">Hibiscus sabdariffa</name>
    <name type="common">roselle</name>
    <dbReference type="NCBI Taxonomy" id="183260"/>
    <lineage>
        <taxon>Eukaryota</taxon>
        <taxon>Viridiplantae</taxon>
        <taxon>Streptophyta</taxon>
        <taxon>Embryophyta</taxon>
        <taxon>Tracheophyta</taxon>
        <taxon>Spermatophyta</taxon>
        <taxon>Magnoliopsida</taxon>
        <taxon>eudicotyledons</taxon>
        <taxon>Gunneridae</taxon>
        <taxon>Pentapetalae</taxon>
        <taxon>rosids</taxon>
        <taxon>malvids</taxon>
        <taxon>Malvales</taxon>
        <taxon>Malvaceae</taxon>
        <taxon>Malvoideae</taxon>
        <taxon>Hibiscus</taxon>
    </lineage>
</organism>
<dbReference type="EMBL" id="JBBPBN010000053">
    <property type="protein sequence ID" value="KAK8990822.1"/>
    <property type="molecule type" value="Genomic_DNA"/>
</dbReference>
<comment type="caution">
    <text evidence="1">The sequence shown here is derived from an EMBL/GenBank/DDBJ whole genome shotgun (WGS) entry which is preliminary data.</text>
</comment>
<keyword evidence="2" id="KW-1185">Reference proteome</keyword>
<gene>
    <name evidence="1" type="ORF">V6N11_028782</name>
</gene>
<accession>A0ABR2PQT9</accession>
<protein>
    <submittedName>
        <fullName evidence="1">Uncharacterized protein</fullName>
    </submittedName>
</protein>
<evidence type="ECO:0000313" key="2">
    <source>
        <dbReference type="Proteomes" id="UP001396334"/>
    </source>
</evidence>